<dbReference type="Proteomes" id="UP000244005">
    <property type="component" value="Unassembled WGS sequence"/>
</dbReference>
<dbReference type="EMBL" id="KZ772726">
    <property type="protein sequence ID" value="PTQ38018.1"/>
    <property type="molecule type" value="Genomic_DNA"/>
</dbReference>
<keyword evidence="1" id="KW-0812">Transmembrane</keyword>
<dbReference type="AlphaFoldDB" id="A0A2R6WVY1"/>
<proteinExistence type="predicted"/>
<sequence length="72" mass="8321">MNNHGRRATVVNGHLTMNANNQRHQFIVHLLLQMSLLLCYPSLLCIYSGRGNNCIPRVIEEFRLENPVTIFQ</sequence>
<evidence type="ECO:0000313" key="3">
    <source>
        <dbReference type="Proteomes" id="UP000244005"/>
    </source>
</evidence>
<keyword evidence="1" id="KW-1133">Transmembrane helix</keyword>
<organism evidence="2 3">
    <name type="scientific">Marchantia polymorpha</name>
    <name type="common">Common liverwort</name>
    <name type="synonym">Marchantia aquatica</name>
    <dbReference type="NCBI Taxonomy" id="3197"/>
    <lineage>
        <taxon>Eukaryota</taxon>
        <taxon>Viridiplantae</taxon>
        <taxon>Streptophyta</taxon>
        <taxon>Embryophyta</taxon>
        <taxon>Marchantiophyta</taxon>
        <taxon>Marchantiopsida</taxon>
        <taxon>Marchantiidae</taxon>
        <taxon>Marchantiales</taxon>
        <taxon>Marchantiaceae</taxon>
        <taxon>Marchantia</taxon>
    </lineage>
</organism>
<accession>A0A2R6WVY1</accession>
<keyword evidence="3" id="KW-1185">Reference proteome</keyword>
<feature type="transmembrane region" description="Helical" evidence="1">
    <location>
        <begin position="26"/>
        <end position="47"/>
    </location>
</feature>
<evidence type="ECO:0000256" key="1">
    <source>
        <dbReference type="SAM" id="Phobius"/>
    </source>
</evidence>
<gene>
    <name evidence="2" type="ORF">MARPO_0054s0119</name>
</gene>
<evidence type="ECO:0000313" key="2">
    <source>
        <dbReference type="EMBL" id="PTQ38018.1"/>
    </source>
</evidence>
<name>A0A2R6WVY1_MARPO</name>
<reference evidence="3" key="1">
    <citation type="journal article" date="2017" name="Cell">
        <title>Insights into land plant evolution garnered from the Marchantia polymorpha genome.</title>
        <authorList>
            <person name="Bowman J.L."/>
            <person name="Kohchi T."/>
            <person name="Yamato K.T."/>
            <person name="Jenkins J."/>
            <person name="Shu S."/>
            <person name="Ishizaki K."/>
            <person name="Yamaoka S."/>
            <person name="Nishihama R."/>
            <person name="Nakamura Y."/>
            <person name="Berger F."/>
            <person name="Adam C."/>
            <person name="Aki S.S."/>
            <person name="Althoff F."/>
            <person name="Araki T."/>
            <person name="Arteaga-Vazquez M.A."/>
            <person name="Balasubrmanian S."/>
            <person name="Barry K."/>
            <person name="Bauer D."/>
            <person name="Boehm C.R."/>
            <person name="Briginshaw L."/>
            <person name="Caballero-Perez J."/>
            <person name="Catarino B."/>
            <person name="Chen F."/>
            <person name="Chiyoda S."/>
            <person name="Chovatia M."/>
            <person name="Davies K.M."/>
            <person name="Delmans M."/>
            <person name="Demura T."/>
            <person name="Dierschke T."/>
            <person name="Dolan L."/>
            <person name="Dorantes-Acosta A.E."/>
            <person name="Eklund D.M."/>
            <person name="Florent S.N."/>
            <person name="Flores-Sandoval E."/>
            <person name="Fujiyama A."/>
            <person name="Fukuzawa H."/>
            <person name="Galik B."/>
            <person name="Grimanelli D."/>
            <person name="Grimwood J."/>
            <person name="Grossniklaus U."/>
            <person name="Hamada T."/>
            <person name="Haseloff J."/>
            <person name="Hetherington A.J."/>
            <person name="Higo A."/>
            <person name="Hirakawa Y."/>
            <person name="Hundley H.N."/>
            <person name="Ikeda Y."/>
            <person name="Inoue K."/>
            <person name="Inoue S.I."/>
            <person name="Ishida S."/>
            <person name="Jia Q."/>
            <person name="Kakita M."/>
            <person name="Kanazawa T."/>
            <person name="Kawai Y."/>
            <person name="Kawashima T."/>
            <person name="Kennedy M."/>
            <person name="Kinose K."/>
            <person name="Kinoshita T."/>
            <person name="Kohara Y."/>
            <person name="Koide E."/>
            <person name="Komatsu K."/>
            <person name="Kopischke S."/>
            <person name="Kubo M."/>
            <person name="Kyozuka J."/>
            <person name="Lagercrantz U."/>
            <person name="Lin S.S."/>
            <person name="Lindquist E."/>
            <person name="Lipzen A.M."/>
            <person name="Lu C.W."/>
            <person name="De Luna E."/>
            <person name="Martienssen R.A."/>
            <person name="Minamino N."/>
            <person name="Mizutani M."/>
            <person name="Mizutani M."/>
            <person name="Mochizuki N."/>
            <person name="Monte I."/>
            <person name="Mosher R."/>
            <person name="Nagasaki H."/>
            <person name="Nakagami H."/>
            <person name="Naramoto S."/>
            <person name="Nishitani K."/>
            <person name="Ohtani M."/>
            <person name="Okamoto T."/>
            <person name="Okumura M."/>
            <person name="Phillips J."/>
            <person name="Pollak B."/>
            <person name="Reinders A."/>
            <person name="Rovekamp M."/>
            <person name="Sano R."/>
            <person name="Sawa S."/>
            <person name="Schmid M.W."/>
            <person name="Shirakawa M."/>
            <person name="Solano R."/>
            <person name="Spunde A."/>
            <person name="Suetsugu N."/>
            <person name="Sugano S."/>
            <person name="Sugiyama A."/>
            <person name="Sun R."/>
            <person name="Suzuki Y."/>
            <person name="Takenaka M."/>
            <person name="Takezawa D."/>
            <person name="Tomogane H."/>
            <person name="Tsuzuki M."/>
            <person name="Ueda T."/>
            <person name="Umeda M."/>
            <person name="Ward J.M."/>
            <person name="Watanabe Y."/>
            <person name="Yazaki K."/>
            <person name="Yokoyama R."/>
            <person name="Yoshitake Y."/>
            <person name="Yotsui I."/>
            <person name="Zachgo S."/>
            <person name="Schmutz J."/>
        </authorList>
    </citation>
    <scope>NUCLEOTIDE SEQUENCE [LARGE SCALE GENOMIC DNA]</scope>
    <source>
        <strain evidence="3">Tak-1</strain>
    </source>
</reference>
<protein>
    <submittedName>
        <fullName evidence="2">Uncharacterized protein</fullName>
    </submittedName>
</protein>
<keyword evidence="1" id="KW-0472">Membrane</keyword>